<dbReference type="Proteomes" id="UP000280668">
    <property type="component" value="Unassembled WGS sequence"/>
</dbReference>
<dbReference type="OrthoDB" id="3295834at2"/>
<evidence type="ECO:0008006" key="3">
    <source>
        <dbReference type="Google" id="ProtNLM"/>
    </source>
</evidence>
<accession>A0A3N2BDY8</accession>
<keyword evidence="2" id="KW-1185">Reference proteome</keyword>
<sequence>MISRELAAELREAGLTWTPASGDRFQINGPDFAGETFTVSEMTIEAHHFPTGTVLGFNGTTEWALDSVALEDALWLPREHQLRELLRGAFRSLERRPEGAGAHHVVTAHVEGEAQEFTHEDAEEAYGAALLALIRSATRET</sequence>
<comment type="caution">
    <text evidence="1">The sequence shown here is derived from an EMBL/GenBank/DDBJ whole genome shotgun (WGS) entry which is preliminary data.</text>
</comment>
<protein>
    <recommendedName>
        <fullName evidence="3">Pilus assembly protein CpaE</fullName>
    </recommendedName>
</protein>
<organism evidence="1 2">
    <name type="scientific">Bogoriella caseilytica</name>
    <dbReference type="NCBI Taxonomy" id="56055"/>
    <lineage>
        <taxon>Bacteria</taxon>
        <taxon>Bacillati</taxon>
        <taxon>Actinomycetota</taxon>
        <taxon>Actinomycetes</taxon>
        <taxon>Micrococcales</taxon>
        <taxon>Bogoriellaceae</taxon>
        <taxon>Bogoriella</taxon>
    </lineage>
</organism>
<reference evidence="1 2" key="1">
    <citation type="submission" date="2018-11" db="EMBL/GenBank/DDBJ databases">
        <title>Sequencing the genomes of 1000 actinobacteria strains.</title>
        <authorList>
            <person name="Klenk H.-P."/>
        </authorList>
    </citation>
    <scope>NUCLEOTIDE SEQUENCE [LARGE SCALE GENOMIC DNA]</scope>
    <source>
        <strain evidence="1 2">DSM 11294</strain>
    </source>
</reference>
<dbReference type="RefSeq" id="WP_123303880.1">
    <property type="nucleotide sequence ID" value="NZ_RKHK01000001.1"/>
</dbReference>
<evidence type="ECO:0000313" key="2">
    <source>
        <dbReference type="Proteomes" id="UP000280668"/>
    </source>
</evidence>
<dbReference type="EMBL" id="RKHK01000001">
    <property type="protein sequence ID" value="ROR73467.1"/>
    <property type="molecule type" value="Genomic_DNA"/>
</dbReference>
<proteinExistence type="predicted"/>
<dbReference type="AlphaFoldDB" id="A0A3N2BDY8"/>
<evidence type="ECO:0000313" key="1">
    <source>
        <dbReference type="EMBL" id="ROR73467.1"/>
    </source>
</evidence>
<gene>
    <name evidence="1" type="ORF">EDD31_1848</name>
</gene>
<name>A0A3N2BDY8_9MICO</name>